<evidence type="ECO:0000313" key="1">
    <source>
        <dbReference type="EMBL" id="KAJ8676611.1"/>
    </source>
</evidence>
<proteinExistence type="predicted"/>
<organism evidence="1 2">
    <name type="scientific">Eretmocerus hayati</name>
    <dbReference type="NCBI Taxonomy" id="131215"/>
    <lineage>
        <taxon>Eukaryota</taxon>
        <taxon>Metazoa</taxon>
        <taxon>Ecdysozoa</taxon>
        <taxon>Arthropoda</taxon>
        <taxon>Hexapoda</taxon>
        <taxon>Insecta</taxon>
        <taxon>Pterygota</taxon>
        <taxon>Neoptera</taxon>
        <taxon>Endopterygota</taxon>
        <taxon>Hymenoptera</taxon>
        <taxon>Apocrita</taxon>
        <taxon>Proctotrupomorpha</taxon>
        <taxon>Chalcidoidea</taxon>
        <taxon>Aphelinidae</taxon>
        <taxon>Aphelininae</taxon>
        <taxon>Eretmocerus</taxon>
    </lineage>
</organism>
<keyword evidence="2" id="KW-1185">Reference proteome</keyword>
<reference evidence="1" key="1">
    <citation type="submission" date="2023-04" db="EMBL/GenBank/DDBJ databases">
        <title>A chromosome-level genome assembly of the parasitoid wasp Eretmocerus hayati.</title>
        <authorList>
            <person name="Zhong Y."/>
            <person name="Liu S."/>
            <person name="Liu Y."/>
        </authorList>
    </citation>
    <scope>NUCLEOTIDE SEQUENCE</scope>
    <source>
        <strain evidence="1">ZJU_SS_LIU_2023</strain>
    </source>
</reference>
<sequence>MMSNFMIYISDWPTVNTSRRTGINFTKKISGALSMFTMLLTFTVCRLIIILSQRIKLRRPSVDCLTKETGRIGATSCTAFAEQVPKTELISIELRAGTIRFAYNRGTLHVTQVSGARAPVDTRLSITEMLWELPHKAEQDVNP</sequence>
<accession>A0ACC2NZK7</accession>
<name>A0ACC2NZK7_9HYME</name>
<dbReference type="Proteomes" id="UP001239111">
    <property type="component" value="Chromosome 2"/>
</dbReference>
<gene>
    <name evidence="1" type="ORF">QAD02_012398</name>
</gene>
<dbReference type="EMBL" id="CM056742">
    <property type="protein sequence ID" value="KAJ8676611.1"/>
    <property type="molecule type" value="Genomic_DNA"/>
</dbReference>
<protein>
    <submittedName>
        <fullName evidence="1">Uncharacterized protein</fullName>
    </submittedName>
</protein>
<evidence type="ECO:0000313" key="2">
    <source>
        <dbReference type="Proteomes" id="UP001239111"/>
    </source>
</evidence>
<comment type="caution">
    <text evidence="1">The sequence shown here is derived from an EMBL/GenBank/DDBJ whole genome shotgun (WGS) entry which is preliminary data.</text>
</comment>
<feature type="non-terminal residue" evidence="1">
    <location>
        <position position="143"/>
    </location>
</feature>